<keyword evidence="2 6" id="KW-0812">Transmembrane</keyword>
<evidence type="ECO:0000256" key="2">
    <source>
        <dbReference type="ARBA" id="ARBA00022692"/>
    </source>
</evidence>
<dbReference type="RefSeq" id="XP_056539370.1">
    <property type="nucleotide sequence ID" value="XM_056691664.1"/>
</dbReference>
<dbReference type="GO" id="GO:0015355">
    <property type="term" value="F:secondary active monocarboxylate transmembrane transporter activity"/>
    <property type="evidence" value="ECO:0007669"/>
    <property type="project" value="TreeGrafter"/>
</dbReference>
<dbReference type="PROSITE" id="PS50850">
    <property type="entry name" value="MFS"/>
    <property type="match status" value="1"/>
</dbReference>
<feature type="transmembrane region" description="Helical" evidence="6">
    <location>
        <begin position="331"/>
        <end position="350"/>
    </location>
</feature>
<comment type="caution">
    <text evidence="8">The sequence shown here is derived from an EMBL/GenBank/DDBJ whole genome shotgun (WGS) entry which is preliminary data.</text>
</comment>
<evidence type="ECO:0000256" key="3">
    <source>
        <dbReference type="ARBA" id="ARBA00022989"/>
    </source>
</evidence>
<feature type="transmembrane region" description="Helical" evidence="6">
    <location>
        <begin position="141"/>
        <end position="160"/>
    </location>
</feature>
<evidence type="ECO:0000256" key="6">
    <source>
        <dbReference type="SAM" id="Phobius"/>
    </source>
</evidence>
<dbReference type="PANTHER" id="PTHR23508:SF10">
    <property type="entry name" value="CARBOXYLIC ACID TRANSPORTER PROTEIN HOMOLOG"/>
    <property type="match status" value="1"/>
</dbReference>
<gene>
    <name evidence="8" type="ORF">N7482_009540</name>
</gene>
<dbReference type="Proteomes" id="UP001149163">
    <property type="component" value="Unassembled WGS sequence"/>
</dbReference>
<feature type="transmembrane region" description="Helical" evidence="6">
    <location>
        <begin position="429"/>
        <end position="449"/>
    </location>
</feature>
<dbReference type="GeneID" id="81430840"/>
<keyword evidence="3 6" id="KW-1133">Transmembrane helix</keyword>
<feature type="region of interest" description="Disordered" evidence="5">
    <location>
        <begin position="472"/>
        <end position="491"/>
    </location>
</feature>
<accession>A0A9W9HPG3</accession>
<feature type="transmembrane region" description="Helical" evidence="6">
    <location>
        <begin position="261"/>
        <end position="281"/>
    </location>
</feature>
<evidence type="ECO:0000256" key="4">
    <source>
        <dbReference type="ARBA" id="ARBA00023136"/>
    </source>
</evidence>
<keyword evidence="4 6" id="KW-0472">Membrane</keyword>
<dbReference type="EMBL" id="JAPQKN010000007">
    <property type="protein sequence ID" value="KAJ5153062.1"/>
    <property type="molecule type" value="Genomic_DNA"/>
</dbReference>
<feature type="transmembrane region" description="Helical" evidence="6">
    <location>
        <begin position="206"/>
        <end position="225"/>
    </location>
</feature>
<sequence>MGVIQNLKLWKNNVTHIDEHGNEVTEEVPRVLPPAPWKVIALLDRKAWLYFCLGLAAWTADGYDFNAVNLVATELSTVYGKDLSSISLSITLTLLFRSVGAVIFGILSDCFGRKWPLSADLWILAGLQVATAYVTDFSAFIAVRAIFGIAMGGIWGLSAAMSMENMPVDARGLFSGLLQQGYALGYLIAAVINLTAVRYSGEGYKAIFHVGAGFTGLVALLVMFIPESHIFANADGENADKMPFRHKAAGVWRDLKEASRLYWRMFLYCTVLCMGFNWMSHGSQDIYPSYLKVQKGFSSDQASVATIVGQCGAIVGGAICGYYSQFFGRRLTVVVACCFGACMIPLWTIPNAWSPIVAGTFFIQAAVNGAWGVMPILLNEYAPPQFRGVFPGTVYQLGNMLSSPAAQISTVAASNWIRGTPSGPKPNYSQVMTITMCIVFVACAVIIACGQERLGSRFELVTRAGAVPKIHPDDKNHSFEETGRDDAISHKEAPRTVYVEQV</sequence>
<dbReference type="CDD" id="cd17316">
    <property type="entry name" value="MFS_SV2_like"/>
    <property type="match status" value="1"/>
</dbReference>
<dbReference type="Gene3D" id="1.20.1250.20">
    <property type="entry name" value="MFS general substrate transporter like domains"/>
    <property type="match status" value="2"/>
</dbReference>
<feature type="transmembrane region" description="Helical" evidence="6">
    <location>
        <begin position="301"/>
        <end position="324"/>
    </location>
</feature>
<protein>
    <submittedName>
        <fullName evidence="8">Carboxylic acid transporter-like protein</fullName>
    </submittedName>
</protein>
<organism evidence="8 9">
    <name type="scientific">Penicillium canariense</name>
    <dbReference type="NCBI Taxonomy" id="189055"/>
    <lineage>
        <taxon>Eukaryota</taxon>
        <taxon>Fungi</taxon>
        <taxon>Dikarya</taxon>
        <taxon>Ascomycota</taxon>
        <taxon>Pezizomycotina</taxon>
        <taxon>Eurotiomycetes</taxon>
        <taxon>Eurotiomycetidae</taxon>
        <taxon>Eurotiales</taxon>
        <taxon>Aspergillaceae</taxon>
        <taxon>Penicillium</taxon>
    </lineage>
</organism>
<evidence type="ECO:0000259" key="7">
    <source>
        <dbReference type="PROSITE" id="PS50850"/>
    </source>
</evidence>
<dbReference type="InterPro" id="IPR011701">
    <property type="entry name" value="MFS"/>
</dbReference>
<reference evidence="8" key="2">
    <citation type="journal article" date="2023" name="IMA Fungus">
        <title>Comparative genomic study of the Penicillium genus elucidates a diverse pangenome and 15 lateral gene transfer events.</title>
        <authorList>
            <person name="Petersen C."/>
            <person name="Sorensen T."/>
            <person name="Nielsen M.R."/>
            <person name="Sondergaard T.E."/>
            <person name="Sorensen J.L."/>
            <person name="Fitzpatrick D.A."/>
            <person name="Frisvad J.C."/>
            <person name="Nielsen K.L."/>
        </authorList>
    </citation>
    <scope>NUCLEOTIDE SEQUENCE</scope>
    <source>
        <strain evidence="8">IBT 26290</strain>
    </source>
</reference>
<dbReference type="PANTHER" id="PTHR23508">
    <property type="entry name" value="CARBOXYLIC ACID TRANSPORTER PROTEIN HOMOLOG"/>
    <property type="match status" value="1"/>
</dbReference>
<comment type="subcellular location">
    <subcellularLocation>
        <location evidence="1">Membrane</location>
        <topology evidence="1">Multi-pass membrane protein</topology>
    </subcellularLocation>
</comment>
<dbReference type="AlphaFoldDB" id="A0A9W9HPG3"/>
<name>A0A9W9HPG3_9EURO</name>
<dbReference type="InterPro" id="IPR020846">
    <property type="entry name" value="MFS_dom"/>
</dbReference>
<feature type="domain" description="Major facilitator superfamily (MFS) profile" evidence="7">
    <location>
        <begin position="50"/>
        <end position="454"/>
    </location>
</feature>
<evidence type="ECO:0000313" key="9">
    <source>
        <dbReference type="Proteomes" id="UP001149163"/>
    </source>
</evidence>
<proteinExistence type="predicted"/>
<dbReference type="Pfam" id="PF07690">
    <property type="entry name" value="MFS_1"/>
    <property type="match status" value="1"/>
</dbReference>
<feature type="transmembrane region" description="Helical" evidence="6">
    <location>
        <begin position="85"/>
        <end position="107"/>
    </location>
</feature>
<evidence type="ECO:0000313" key="8">
    <source>
        <dbReference type="EMBL" id="KAJ5153062.1"/>
    </source>
</evidence>
<dbReference type="GO" id="GO:0035879">
    <property type="term" value="P:plasma membrane lactate transport"/>
    <property type="evidence" value="ECO:0007669"/>
    <property type="project" value="TreeGrafter"/>
</dbReference>
<keyword evidence="9" id="KW-1185">Reference proteome</keyword>
<dbReference type="OrthoDB" id="5296287at2759"/>
<dbReference type="SUPFAM" id="SSF103473">
    <property type="entry name" value="MFS general substrate transporter"/>
    <property type="match status" value="1"/>
</dbReference>
<reference evidence="8" key="1">
    <citation type="submission" date="2022-11" db="EMBL/GenBank/DDBJ databases">
        <authorList>
            <person name="Petersen C."/>
        </authorList>
    </citation>
    <scope>NUCLEOTIDE SEQUENCE</scope>
    <source>
        <strain evidence="8">IBT 26290</strain>
    </source>
</reference>
<evidence type="ECO:0000256" key="1">
    <source>
        <dbReference type="ARBA" id="ARBA00004141"/>
    </source>
</evidence>
<feature type="transmembrane region" description="Helical" evidence="6">
    <location>
        <begin position="181"/>
        <end position="200"/>
    </location>
</feature>
<dbReference type="InterPro" id="IPR036259">
    <property type="entry name" value="MFS_trans_sf"/>
</dbReference>
<evidence type="ECO:0000256" key="5">
    <source>
        <dbReference type="SAM" id="MobiDB-lite"/>
    </source>
</evidence>
<dbReference type="GO" id="GO:0005886">
    <property type="term" value="C:plasma membrane"/>
    <property type="evidence" value="ECO:0007669"/>
    <property type="project" value="TreeGrafter"/>
</dbReference>